<feature type="region of interest" description="Disordered" evidence="1">
    <location>
        <begin position="81"/>
        <end position="132"/>
    </location>
</feature>
<evidence type="ECO:0000259" key="2">
    <source>
        <dbReference type="Pfam" id="PF21964"/>
    </source>
</evidence>
<dbReference type="EMBL" id="CAWYQH010000079">
    <property type="protein sequence ID" value="CAK8680856.1"/>
    <property type="molecule type" value="Genomic_DNA"/>
</dbReference>
<gene>
    <name evidence="3" type="ORF">CVLEPA_LOCUS11094</name>
</gene>
<evidence type="ECO:0000313" key="4">
    <source>
        <dbReference type="Proteomes" id="UP001642483"/>
    </source>
</evidence>
<keyword evidence="4" id="KW-1185">Reference proteome</keyword>
<evidence type="ECO:0000256" key="1">
    <source>
        <dbReference type="SAM" id="MobiDB-lite"/>
    </source>
</evidence>
<organism evidence="3 4">
    <name type="scientific">Clavelina lepadiformis</name>
    <name type="common">Light-bulb sea squirt</name>
    <name type="synonym">Ascidia lepadiformis</name>
    <dbReference type="NCBI Taxonomy" id="159417"/>
    <lineage>
        <taxon>Eukaryota</taxon>
        <taxon>Metazoa</taxon>
        <taxon>Chordata</taxon>
        <taxon>Tunicata</taxon>
        <taxon>Ascidiacea</taxon>
        <taxon>Aplousobranchia</taxon>
        <taxon>Clavelinidae</taxon>
        <taxon>Clavelina</taxon>
    </lineage>
</organism>
<feature type="domain" description="NSF AAA+ ATPase lid" evidence="2">
    <location>
        <begin position="19"/>
        <end position="63"/>
    </location>
</feature>
<dbReference type="Gene3D" id="1.10.8.60">
    <property type="match status" value="1"/>
</dbReference>
<reference evidence="3 4" key="1">
    <citation type="submission" date="2024-02" db="EMBL/GenBank/DDBJ databases">
        <authorList>
            <person name="Daric V."/>
            <person name="Darras S."/>
        </authorList>
    </citation>
    <scope>NUCLEOTIDE SEQUENCE [LARGE SCALE GENOMIC DNA]</scope>
</reference>
<evidence type="ECO:0000313" key="3">
    <source>
        <dbReference type="EMBL" id="CAK8680856.1"/>
    </source>
</evidence>
<sequence length="132" mass="14780">MEAFTPEDRSGISENLQKRQVSENLRERKGFVGIKSLIRIVAAAEQEEPEERHSSFISLLEEEARSMKFIAALNEISFGFETEDETRPKTSMQITSPRMAGSPLEGSPRSPRAKTAPPGYKTMPLLNKVQKA</sequence>
<accession>A0ABP0FQD0</accession>
<dbReference type="Pfam" id="PF21964">
    <property type="entry name" value="NSF_ATPase_lid"/>
    <property type="match status" value="1"/>
</dbReference>
<feature type="region of interest" description="Disordered" evidence="1">
    <location>
        <begin position="1"/>
        <end position="21"/>
    </location>
</feature>
<proteinExistence type="predicted"/>
<name>A0ABP0FQD0_CLALP</name>
<protein>
    <recommendedName>
        <fullName evidence="2">NSF AAA+ ATPase lid domain-containing protein</fullName>
    </recommendedName>
</protein>
<dbReference type="InterPro" id="IPR054419">
    <property type="entry name" value="NSF_ATPase_lid"/>
</dbReference>
<dbReference type="Proteomes" id="UP001642483">
    <property type="component" value="Unassembled WGS sequence"/>
</dbReference>
<comment type="caution">
    <text evidence="3">The sequence shown here is derived from an EMBL/GenBank/DDBJ whole genome shotgun (WGS) entry which is preliminary data.</text>
</comment>